<dbReference type="Proteomes" id="UP000008792">
    <property type="component" value="Unassembled WGS sequence"/>
</dbReference>
<dbReference type="InParanoid" id="A0A0Q9WV69"/>
<feature type="region of interest" description="Disordered" evidence="1">
    <location>
        <begin position="92"/>
        <end position="151"/>
    </location>
</feature>
<sequence length="151" mass="17027">MYSKNKSKVLQTLEECFPPLSHDETIEMIAQMVRQPKSNPIEAGLRLGKIDKQQSILHAESQMKLHAAMEHFDATPEALDSVLPVSDKEMNELAEVASSLHADDDDDDDIDDIEEEDVDDELDGDDDEADAEEKEKEVESLKLFDQKDPTK</sequence>
<gene>
    <name evidence="2" type="primary">Dvir\GJ26797</name>
    <name evidence="2" type="ORF">Dvir_GJ26797</name>
</gene>
<protein>
    <submittedName>
        <fullName evidence="2">Uncharacterized protein</fullName>
    </submittedName>
</protein>
<evidence type="ECO:0000313" key="2">
    <source>
        <dbReference type="EMBL" id="KRF85569.1"/>
    </source>
</evidence>
<dbReference type="STRING" id="7244.A0A0Q9WV69"/>
<organism evidence="2 3">
    <name type="scientific">Drosophila virilis</name>
    <name type="common">Fruit fly</name>
    <dbReference type="NCBI Taxonomy" id="7244"/>
    <lineage>
        <taxon>Eukaryota</taxon>
        <taxon>Metazoa</taxon>
        <taxon>Ecdysozoa</taxon>
        <taxon>Arthropoda</taxon>
        <taxon>Hexapoda</taxon>
        <taxon>Insecta</taxon>
        <taxon>Pterygota</taxon>
        <taxon>Neoptera</taxon>
        <taxon>Endopterygota</taxon>
        <taxon>Diptera</taxon>
        <taxon>Brachycera</taxon>
        <taxon>Muscomorpha</taxon>
        <taxon>Ephydroidea</taxon>
        <taxon>Drosophilidae</taxon>
        <taxon>Drosophila</taxon>
    </lineage>
</organism>
<accession>A0A0Q9WV69</accession>
<feature type="compositionally biased region" description="Basic and acidic residues" evidence="1">
    <location>
        <begin position="133"/>
        <end position="151"/>
    </location>
</feature>
<evidence type="ECO:0000256" key="1">
    <source>
        <dbReference type="SAM" id="MobiDB-lite"/>
    </source>
</evidence>
<dbReference type="AlphaFoldDB" id="A0A0Q9WV69"/>
<evidence type="ECO:0000313" key="3">
    <source>
        <dbReference type="Proteomes" id="UP000008792"/>
    </source>
</evidence>
<dbReference type="OrthoDB" id="7865358at2759"/>
<feature type="compositionally biased region" description="Acidic residues" evidence="1">
    <location>
        <begin position="103"/>
        <end position="132"/>
    </location>
</feature>
<reference evidence="2 3" key="1">
    <citation type="journal article" date="2007" name="Nature">
        <title>Evolution of genes and genomes on the Drosophila phylogeny.</title>
        <authorList>
            <consortium name="Drosophila 12 Genomes Consortium"/>
            <person name="Clark A.G."/>
            <person name="Eisen M.B."/>
            <person name="Smith D.R."/>
            <person name="Bergman C.M."/>
            <person name="Oliver B."/>
            <person name="Markow T.A."/>
            <person name="Kaufman T.C."/>
            <person name="Kellis M."/>
            <person name="Gelbart W."/>
            <person name="Iyer V.N."/>
            <person name="Pollard D.A."/>
            <person name="Sackton T.B."/>
            <person name="Larracuente A.M."/>
            <person name="Singh N.D."/>
            <person name="Abad J.P."/>
            <person name="Abt D.N."/>
            <person name="Adryan B."/>
            <person name="Aguade M."/>
            <person name="Akashi H."/>
            <person name="Anderson W.W."/>
            <person name="Aquadro C.F."/>
            <person name="Ardell D.H."/>
            <person name="Arguello R."/>
            <person name="Artieri C.G."/>
            <person name="Barbash D.A."/>
            <person name="Barker D."/>
            <person name="Barsanti P."/>
            <person name="Batterham P."/>
            <person name="Batzoglou S."/>
            <person name="Begun D."/>
            <person name="Bhutkar A."/>
            <person name="Blanco E."/>
            <person name="Bosak S.A."/>
            <person name="Bradley R.K."/>
            <person name="Brand A.D."/>
            <person name="Brent M.R."/>
            <person name="Brooks A.N."/>
            <person name="Brown R.H."/>
            <person name="Butlin R.K."/>
            <person name="Caggese C."/>
            <person name="Calvi B.R."/>
            <person name="Bernardo de Carvalho A."/>
            <person name="Caspi A."/>
            <person name="Castrezana S."/>
            <person name="Celniker S.E."/>
            <person name="Chang J.L."/>
            <person name="Chapple C."/>
            <person name="Chatterji S."/>
            <person name="Chinwalla A."/>
            <person name="Civetta A."/>
            <person name="Clifton S.W."/>
            <person name="Comeron J.M."/>
            <person name="Costello J.C."/>
            <person name="Coyne J.A."/>
            <person name="Daub J."/>
            <person name="David R.G."/>
            <person name="Delcher A.L."/>
            <person name="Delehaunty K."/>
            <person name="Do C.B."/>
            <person name="Ebling H."/>
            <person name="Edwards K."/>
            <person name="Eickbush T."/>
            <person name="Evans J.D."/>
            <person name="Filipski A."/>
            <person name="Findeiss S."/>
            <person name="Freyhult E."/>
            <person name="Fulton L."/>
            <person name="Fulton R."/>
            <person name="Garcia A.C."/>
            <person name="Gardiner A."/>
            <person name="Garfield D.A."/>
            <person name="Garvin B.E."/>
            <person name="Gibson G."/>
            <person name="Gilbert D."/>
            <person name="Gnerre S."/>
            <person name="Godfrey J."/>
            <person name="Good R."/>
            <person name="Gotea V."/>
            <person name="Gravely B."/>
            <person name="Greenberg A.J."/>
            <person name="Griffiths-Jones S."/>
            <person name="Gross S."/>
            <person name="Guigo R."/>
            <person name="Gustafson E.A."/>
            <person name="Haerty W."/>
            <person name="Hahn M.W."/>
            <person name="Halligan D.L."/>
            <person name="Halpern A.L."/>
            <person name="Halter G.M."/>
            <person name="Han M.V."/>
            <person name="Heger A."/>
            <person name="Hillier L."/>
            <person name="Hinrichs A.S."/>
            <person name="Holmes I."/>
            <person name="Hoskins R.A."/>
            <person name="Hubisz M.J."/>
            <person name="Hultmark D."/>
            <person name="Huntley M.A."/>
            <person name="Jaffe D.B."/>
            <person name="Jagadeeshan S."/>
            <person name="Jeck W.R."/>
            <person name="Johnson J."/>
            <person name="Jones C.D."/>
            <person name="Jordan W.C."/>
            <person name="Karpen G.H."/>
            <person name="Kataoka E."/>
            <person name="Keightley P.D."/>
            <person name="Kheradpour P."/>
            <person name="Kirkness E.F."/>
            <person name="Koerich L.B."/>
            <person name="Kristiansen K."/>
            <person name="Kudrna D."/>
            <person name="Kulathinal R.J."/>
            <person name="Kumar S."/>
            <person name="Kwok R."/>
            <person name="Lander E."/>
            <person name="Langley C.H."/>
            <person name="Lapoint R."/>
            <person name="Lazzaro B.P."/>
            <person name="Lee S.J."/>
            <person name="Levesque L."/>
            <person name="Li R."/>
            <person name="Lin C.F."/>
            <person name="Lin M.F."/>
            <person name="Lindblad-Toh K."/>
            <person name="Llopart A."/>
            <person name="Long M."/>
            <person name="Low L."/>
            <person name="Lozovsky E."/>
            <person name="Lu J."/>
            <person name="Luo M."/>
            <person name="Machado C.A."/>
            <person name="Makalowski W."/>
            <person name="Marzo M."/>
            <person name="Matsuda M."/>
            <person name="Matzkin L."/>
            <person name="McAllister B."/>
            <person name="McBride C.S."/>
            <person name="McKernan B."/>
            <person name="McKernan K."/>
            <person name="Mendez-Lago M."/>
            <person name="Minx P."/>
            <person name="Mollenhauer M.U."/>
            <person name="Montooth K."/>
            <person name="Mount S.M."/>
            <person name="Mu X."/>
            <person name="Myers E."/>
            <person name="Negre B."/>
            <person name="Newfeld S."/>
            <person name="Nielsen R."/>
            <person name="Noor M.A."/>
            <person name="O'Grady P."/>
            <person name="Pachter L."/>
            <person name="Papaceit M."/>
            <person name="Parisi M.J."/>
            <person name="Parisi M."/>
            <person name="Parts L."/>
            <person name="Pedersen J.S."/>
            <person name="Pesole G."/>
            <person name="Phillippy A.M."/>
            <person name="Ponting C.P."/>
            <person name="Pop M."/>
            <person name="Porcelli D."/>
            <person name="Powell J.R."/>
            <person name="Prohaska S."/>
            <person name="Pruitt K."/>
            <person name="Puig M."/>
            <person name="Quesneville H."/>
            <person name="Ram K.R."/>
            <person name="Rand D."/>
            <person name="Rasmussen M.D."/>
            <person name="Reed L.K."/>
            <person name="Reenan R."/>
            <person name="Reily A."/>
            <person name="Remington K.A."/>
            <person name="Rieger T.T."/>
            <person name="Ritchie M.G."/>
            <person name="Robin C."/>
            <person name="Rogers Y.H."/>
            <person name="Rohde C."/>
            <person name="Rozas J."/>
            <person name="Rubenfield M.J."/>
            <person name="Ruiz A."/>
            <person name="Russo S."/>
            <person name="Salzberg S.L."/>
            <person name="Sanchez-Gracia A."/>
            <person name="Saranga D.J."/>
            <person name="Sato H."/>
            <person name="Schaeffer S.W."/>
            <person name="Schatz M.C."/>
            <person name="Schlenke T."/>
            <person name="Schwartz R."/>
            <person name="Segarra C."/>
            <person name="Singh R.S."/>
            <person name="Sirot L."/>
            <person name="Sirota M."/>
            <person name="Sisneros N.B."/>
            <person name="Smith C.D."/>
            <person name="Smith T.F."/>
            <person name="Spieth J."/>
            <person name="Stage D.E."/>
            <person name="Stark A."/>
            <person name="Stephan W."/>
            <person name="Strausberg R.L."/>
            <person name="Strempel S."/>
            <person name="Sturgill D."/>
            <person name="Sutton G."/>
            <person name="Sutton G.G."/>
            <person name="Tao W."/>
            <person name="Teichmann S."/>
            <person name="Tobari Y.N."/>
            <person name="Tomimura Y."/>
            <person name="Tsolas J.M."/>
            <person name="Valente V.L."/>
            <person name="Venter E."/>
            <person name="Venter J.C."/>
            <person name="Vicario S."/>
            <person name="Vieira F.G."/>
            <person name="Vilella A.J."/>
            <person name="Villasante A."/>
            <person name="Walenz B."/>
            <person name="Wang J."/>
            <person name="Wasserman M."/>
            <person name="Watts T."/>
            <person name="Wilson D."/>
            <person name="Wilson R.K."/>
            <person name="Wing R.A."/>
            <person name="Wolfner M.F."/>
            <person name="Wong A."/>
            <person name="Wong G.K."/>
            <person name="Wu C.I."/>
            <person name="Wu G."/>
            <person name="Yamamoto D."/>
            <person name="Yang H.P."/>
            <person name="Yang S.P."/>
            <person name="Yorke J.A."/>
            <person name="Yoshida K."/>
            <person name="Zdobnov E."/>
            <person name="Zhang P."/>
            <person name="Zhang Y."/>
            <person name="Zimin A.V."/>
            <person name="Baldwin J."/>
            <person name="Abdouelleil A."/>
            <person name="Abdulkadir J."/>
            <person name="Abebe A."/>
            <person name="Abera B."/>
            <person name="Abreu J."/>
            <person name="Acer S.C."/>
            <person name="Aftuck L."/>
            <person name="Alexander A."/>
            <person name="An P."/>
            <person name="Anderson E."/>
            <person name="Anderson S."/>
            <person name="Arachi H."/>
            <person name="Azer M."/>
            <person name="Bachantsang P."/>
            <person name="Barry A."/>
            <person name="Bayul T."/>
            <person name="Berlin A."/>
            <person name="Bessette D."/>
            <person name="Bloom T."/>
            <person name="Blye J."/>
            <person name="Boguslavskiy L."/>
            <person name="Bonnet C."/>
            <person name="Boukhgalter B."/>
            <person name="Bourzgui I."/>
            <person name="Brown A."/>
            <person name="Cahill P."/>
            <person name="Channer S."/>
            <person name="Cheshatsang Y."/>
            <person name="Chuda L."/>
            <person name="Citroen M."/>
            <person name="Collymore A."/>
            <person name="Cooke P."/>
            <person name="Costello M."/>
            <person name="D'Aco K."/>
            <person name="Daza R."/>
            <person name="De Haan G."/>
            <person name="DeGray S."/>
            <person name="DeMaso C."/>
            <person name="Dhargay N."/>
            <person name="Dooley K."/>
            <person name="Dooley E."/>
            <person name="Doricent M."/>
            <person name="Dorje P."/>
            <person name="Dorjee K."/>
            <person name="Dupes A."/>
            <person name="Elong R."/>
            <person name="Falk J."/>
            <person name="Farina A."/>
            <person name="Faro S."/>
            <person name="Ferguson D."/>
            <person name="Fisher S."/>
            <person name="Foley C.D."/>
            <person name="Franke A."/>
            <person name="Friedrich D."/>
            <person name="Gadbois L."/>
            <person name="Gearin G."/>
            <person name="Gearin C.R."/>
            <person name="Giannoukos G."/>
            <person name="Goode T."/>
            <person name="Graham J."/>
            <person name="Grandbois E."/>
            <person name="Grewal S."/>
            <person name="Gyaltsen K."/>
            <person name="Hafez N."/>
            <person name="Hagos B."/>
            <person name="Hall J."/>
            <person name="Henson C."/>
            <person name="Hollinger A."/>
            <person name="Honan T."/>
            <person name="Huard M.D."/>
            <person name="Hughes L."/>
            <person name="Hurhula B."/>
            <person name="Husby M.E."/>
            <person name="Kamat A."/>
            <person name="Kanga B."/>
            <person name="Kashin S."/>
            <person name="Khazanovich D."/>
            <person name="Kisner P."/>
            <person name="Lance K."/>
            <person name="Lara M."/>
            <person name="Lee W."/>
            <person name="Lennon N."/>
            <person name="Letendre F."/>
            <person name="LeVine R."/>
            <person name="Lipovsky A."/>
            <person name="Liu X."/>
            <person name="Liu J."/>
            <person name="Liu S."/>
            <person name="Lokyitsang T."/>
            <person name="Lokyitsang Y."/>
            <person name="Lubonja R."/>
            <person name="Lui A."/>
            <person name="MacDonald P."/>
            <person name="Magnisalis V."/>
            <person name="Maru K."/>
            <person name="Matthews C."/>
            <person name="McCusker W."/>
            <person name="McDonough S."/>
            <person name="Mehta T."/>
            <person name="Meldrim J."/>
            <person name="Meneus L."/>
            <person name="Mihai O."/>
            <person name="Mihalev A."/>
            <person name="Mihova T."/>
            <person name="Mittelman R."/>
            <person name="Mlenga V."/>
            <person name="Montmayeur A."/>
            <person name="Mulrain L."/>
            <person name="Navidi A."/>
            <person name="Naylor J."/>
            <person name="Negash T."/>
            <person name="Nguyen T."/>
            <person name="Nguyen N."/>
            <person name="Nicol R."/>
            <person name="Norbu C."/>
            <person name="Norbu N."/>
            <person name="Novod N."/>
            <person name="O'Neill B."/>
            <person name="Osman S."/>
            <person name="Markiewicz E."/>
            <person name="Oyono O.L."/>
            <person name="Patti C."/>
            <person name="Phunkhang P."/>
            <person name="Pierre F."/>
            <person name="Priest M."/>
            <person name="Raghuraman S."/>
            <person name="Rege F."/>
            <person name="Reyes R."/>
            <person name="Rise C."/>
            <person name="Rogov P."/>
            <person name="Ross K."/>
            <person name="Ryan E."/>
            <person name="Settipalli S."/>
            <person name="Shea T."/>
            <person name="Sherpa N."/>
            <person name="Shi L."/>
            <person name="Shih D."/>
            <person name="Sparrow T."/>
            <person name="Spaulding J."/>
            <person name="Stalker J."/>
            <person name="Stange-Thomann N."/>
            <person name="Stavropoulos S."/>
            <person name="Stone C."/>
            <person name="Strader C."/>
            <person name="Tesfaye S."/>
            <person name="Thomson T."/>
            <person name="Thoulutsang Y."/>
            <person name="Thoulutsang D."/>
            <person name="Topham K."/>
            <person name="Topping I."/>
            <person name="Tsamla T."/>
            <person name="Vassiliev H."/>
            <person name="Vo A."/>
            <person name="Wangchuk T."/>
            <person name="Wangdi T."/>
            <person name="Weiand M."/>
            <person name="Wilkinson J."/>
            <person name="Wilson A."/>
            <person name="Yadav S."/>
            <person name="Young G."/>
            <person name="Yu Q."/>
            <person name="Zembek L."/>
            <person name="Zhong D."/>
            <person name="Zimmer A."/>
            <person name="Zwirko Z."/>
            <person name="Jaffe D.B."/>
            <person name="Alvarez P."/>
            <person name="Brockman W."/>
            <person name="Butler J."/>
            <person name="Chin C."/>
            <person name="Gnerre S."/>
            <person name="Grabherr M."/>
            <person name="Kleber M."/>
            <person name="Mauceli E."/>
            <person name="MacCallum I."/>
        </authorList>
    </citation>
    <scope>NUCLEOTIDE SEQUENCE [LARGE SCALE GENOMIC DNA]</scope>
    <source>
        <strain evidence="3">Tucson 15010-1051.87</strain>
    </source>
</reference>
<name>A0A0Q9WV69_DROVI</name>
<dbReference type="KEGG" id="dvi:26531567"/>
<keyword evidence="3" id="KW-1185">Reference proteome</keyword>
<dbReference type="EMBL" id="CH940661">
    <property type="protein sequence ID" value="KRF85569.1"/>
    <property type="molecule type" value="Genomic_DNA"/>
</dbReference>
<proteinExistence type="predicted"/>